<keyword evidence="1" id="KW-0812">Transmembrane</keyword>
<accession>A0A2P2MH56</accession>
<proteinExistence type="predicted"/>
<dbReference type="AlphaFoldDB" id="A0A2P2MH56"/>
<name>A0A2P2MH56_RHIMU</name>
<feature type="transmembrane region" description="Helical" evidence="1">
    <location>
        <begin position="34"/>
        <end position="53"/>
    </location>
</feature>
<dbReference type="EMBL" id="GGEC01049023">
    <property type="protein sequence ID" value="MBX29507.1"/>
    <property type="molecule type" value="Transcribed_RNA"/>
</dbReference>
<protein>
    <submittedName>
        <fullName evidence="2">Uncharacterized protein</fullName>
    </submittedName>
</protein>
<reference evidence="2" key="1">
    <citation type="submission" date="2018-02" db="EMBL/GenBank/DDBJ databases">
        <title>Rhizophora mucronata_Transcriptome.</title>
        <authorList>
            <person name="Meera S.P."/>
            <person name="Sreeshan A."/>
            <person name="Augustine A."/>
        </authorList>
    </citation>
    <scope>NUCLEOTIDE SEQUENCE</scope>
    <source>
        <tissue evidence="2">Leaf</tissue>
    </source>
</reference>
<keyword evidence="1" id="KW-0472">Membrane</keyword>
<evidence type="ECO:0000256" key="1">
    <source>
        <dbReference type="SAM" id="Phobius"/>
    </source>
</evidence>
<sequence>MCLSKQESYLLFSKVILNYFNHLKKSSGFCFSRLWYSLFLIGGPEIIEVIIWFSY</sequence>
<evidence type="ECO:0000313" key="2">
    <source>
        <dbReference type="EMBL" id="MBX29507.1"/>
    </source>
</evidence>
<keyword evidence="1" id="KW-1133">Transmembrane helix</keyword>
<organism evidence="2">
    <name type="scientific">Rhizophora mucronata</name>
    <name type="common">Asiatic mangrove</name>
    <dbReference type="NCBI Taxonomy" id="61149"/>
    <lineage>
        <taxon>Eukaryota</taxon>
        <taxon>Viridiplantae</taxon>
        <taxon>Streptophyta</taxon>
        <taxon>Embryophyta</taxon>
        <taxon>Tracheophyta</taxon>
        <taxon>Spermatophyta</taxon>
        <taxon>Magnoliopsida</taxon>
        <taxon>eudicotyledons</taxon>
        <taxon>Gunneridae</taxon>
        <taxon>Pentapetalae</taxon>
        <taxon>rosids</taxon>
        <taxon>fabids</taxon>
        <taxon>Malpighiales</taxon>
        <taxon>Rhizophoraceae</taxon>
        <taxon>Rhizophora</taxon>
    </lineage>
</organism>